<evidence type="ECO:0008006" key="3">
    <source>
        <dbReference type="Google" id="ProtNLM"/>
    </source>
</evidence>
<name>A0A409W9J8_9AGAR</name>
<reference evidence="1 2" key="1">
    <citation type="journal article" date="2018" name="Evol. Lett.">
        <title>Horizontal gene cluster transfer increased hallucinogenic mushroom diversity.</title>
        <authorList>
            <person name="Reynolds H.T."/>
            <person name="Vijayakumar V."/>
            <person name="Gluck-Thaler E."/>
            <person name="Korotkin H.B."/>
            <person name="Matheny P.B."/>
            <person name="Slot J.C."/>
        </authorList>
    </citation>
    <scope>NUCLEOTIDE SEQUENCE [LARGE SCALE GENOMIC DNA]</scope>
    <source>
        <strain evidence="1 2">SRW20</strain>
    </source>
</reference>
<dbReference type="Proteomes" id="UP000284706">
    <property type="component" value="Unassembled WGS sequence"/>
</dbReference>
<proteinExistence type="predicted"/>
<evidence type="ECO:0000313" key="2">
    <source>
        <dbReference type="Proteomes" id="UP000284706"/>
    </source>
</evidence>
<dbReference type="AlphaFoldDB" id="A0A409W9J8"/>
<dbReference type="OrthoDB" id="3232644at2759"/>
<dbReference type="EMBL" id="NHYE01005283">
    <property type="protein sequence ID" value="PPQ75169.1"/>
    <property type="molecule type" value="Genomic_DNA"/>
</dbReference>
<comment type="caution">
    <text evidence="1">The sequence shown here is derived from an EMBL/GenBank/DDBJ whole genome shotgun (WGS) entry which is preliminary data.</text>
</comment>
<organism evidence="1 2">
    <name type="scientific">Gymnopilus dilepis</name>
    <dbReference type="NCBI Taxonomy" id="231916"/>
    <lineage>
        <taxon>Eukaryota</taxon>
        <taxon>Fungi</taxon>
        <taxon>Dikarya</taxon>
        <taxon>Basidiomycota</taxon>
        <taxon>Agaricomycotina</taxon>
        <taxon>Agaricomycetes</taxon>
        <taxon>Agaricomycetidae</taxon>
        <taxon>Agaricales</taxon>
        <taxon>Agaricineae</taxon>
        <taxon>Hymenogastraceae</taxon>
        <taxon>Gymnopilus</taxon>
    </lineage>
</organism>
<sequence>MSAKEHYHPPSVPRPLIDQIPPELWSTIFRHATEPVFAEYRFTGHEALGFISGIDRDQHKEYRASLVTKRYLIRVCKAWYSIASPFLHEHVVLGTGRSVIPFRNALMRSRKQVGSGQSGMAIGWWTKRLDVSMRDKAEDSDEILSALTDIMASLSNLQILTFSVKGQGYDIREPLPPTTLRSLSCRDTLKAIHWYNDHLHPAVGDWTLFLETHPHLESIRGRFLLAPGSHVKLESLKTIYQCSHPKTPQNLQDFDLTSVRQAVYHIGITLDPASTFNNSFFSAVGSQLSIIQIDCLEGAYLEDFHQAFSEIEQKCHNLSEIHFNLCAWSVFNSCIPGSRFPPSVKGLGIRVTGTTISNVDIRTLFTQTLPAVLSSNTHVKTVQIMNQGTIRALQGHPRALARGIDQVASLGEMYEPYLTVAQDQNITLDI</sequence>
<gene>
    <name evidence="1" type="ORF">CVT26_008699</name>
</gene>
<evidence type="ECO:0000313" key="1">
    <source>
        <dbReference type="EMBL" id="PPQ75169.1"/>
    </source>
</evidence>
<accession>A0A409W9J8</accession>
<keyword evidence="2" id="KW-1185">Reference proteome</keyword>
<protein>
    <recommendedName>
        <fullName evidence="3">F-box domain-containing protein</fullName>
    </recommendedName>
</protein>
<dbReference type="InParanoid" id="A0A409W9J8"/>